<evidence type="ECO:0000256" key="2">
    <source>
        <dbReference type="SAM" id="Coils"/>
    </source>
</evidence>
<dbReference type="InterPro" id="IPR036869">
    <property type="entry name" value="J_dom_sf"/>
</dbReference>
<dbReference type="Gene3D" id="3.30.160.60">
    <property type="entry name" value="Classic Zinc Finger"/>
    <property type="match status" value="1"/>
</dbReference>
<keyword evidence="1" id="KW-0479">Metal-binding</keyword>
<dbReference type="InterPro" id="IPR051964">
    <property type="entry name" value="Chaperone_stress_response"/>
</dbReference>
<dbReference type="Pfam" id="PF21884">
    <property type="entry name" value="ZUO1-like_ZHD"/>
    <property type="match status" value="1"/>
</dbReference>
<dbReference type="SUPFAM" id="SSF46565">
    <property type="entry name" value="Chaperone J-domain"/>
    <property type="match status" value="1"/>
</dbReference>
<dbReference type="Proteomes" id="UP000315496">
    <property type="component" value="Chromosome 1"/>
</dbReference>
<comment type="caution">
    <text evidence="6">The sequence shown here is derived from an EMBL/GenBank/DDBJ whole genome shotgun (WGS) entry which is preliminary data.</text>
</comment>
<dbReference type="PROSITE" id="PS50076">
    <property type="entry name" value="DNAJ_2"/>
    <property type="match status" value="1"/>
</dbReference>
<dbReference type="SUPFAM" id="SSF57667">
    <property type="entry name" value="beta-beta-alpha zinc fingers"/>
    <property type="match status" value="1"/>
</dbReference>
<feature type="region of interest" description="Disordered" evidence="3">
    <location>
        <begin position="388"/>
        <end position="448"/>
    </location>
</feature>
<dbReference type="Gene3D" id="1.10.287.110">
    <property type="entry name" value="DnaJ domain"/>
    <property type="match status" value="1"/>
</dbReference>
<feature type="compositionally biased region" description="Basic and acidic residues" evidence="3">
    <location>
        <begin position="432"/>
        <end position="442"/>
    </location>
</feature>
<evidence type="ECO:0000259" key="5">
    <source>
        <dbReference type="PROSITE" id="PS50157"/>
    </source>
</evidence>
<dbReference type="PRINTS" id="PR00625">
    <property type="entry name" value="JDOMAIN"/>
</dbReference>
<dbReference type="Pfam" id="PF00226">
    <property type="entry name" value="DnaJ"/>
    <property type="match status" value="1"/>
</dbReference>
<dbReference type="PANTHER" id="PTHR44029:SF1">
    <property type="entry name" value="DNAJ HOMOLOG SUBFAMILY C MEMBER 21"/>
    <property type="match status" value="1"/>
</dbReference>
<dbReference type="InterPro" id="IPR054076">
    <property type="entry name" value="ZUO1-like_ZHD"/>
</dbReference>
<name>A0A4Z1T7M4_GIAMU</name>
<dbReference type="InterPro" id="IPR036236">
    <property type="entry name" value="Znf_C2H2_sf"/>
</dbReference>
<evidence type="ECO:0000256" key="3">
    <source>
        <dbReference type="SAM" id="MobiDB-lite"/>
    </source>
</evidence>
<dbReference type="VEuPathDB" id="GiardiaDB:GMRT_10362"/>
<feature type="domain" description="J" evidence="4">
    <location>
        <begin position="15"/>
        <end position="81"/>
    </location>
</feature>
<keyword evidence="7" id="KW-1185">Reference proteome</keyword>
<dbReference type="EMBL" id="VDLU01000001">
    <property type="protein sequence ID" value="TNJ30083.1"/>
    <property type="molecule type" value="Genomic_DNA"/>
</dbReference>
<feature type="domain" description="C2H2-type" evidence="5">
    <location>
        <begin position="451"/>
        <end position="480"/>
    </location>
</feature>
<evidence type="ECO:0000313" key="6">
    <source>
        <dbReference type="EMBL" id="TNJ30083.1"/>
    </source>
</evidence>
<dbReference type="InterPro" id="IPR013087">
    <property type="entry name" value="Znf_C2H2_type"/>
</dbReference>
<keyword evidence="2" id="KW-0175">Coiled coil</keyword>
<dbReference type="PROSITE" id="PS00028">
    <property type="entry name" value="ZINC_FINGER_C2H2_1"/>
    <property type="match status" value="2"/>
</dbReference>
<dbReference type="Pfam" id="PF12874">
    <property type="entry name" value="zf-met"/>
    <property type="match status" value="1"/>
</dbReference>
<feature type="coiled-coil region" evidence="2">
    <location>
        <begin position="240"/>
        <end position="292"/>
    </location>
</feature>
<dbReference type="CDD" id="cd06257">
    <property type="entry name" value="DnaJ"/>
    <property type="match status" value="1"/>
</dbReference>
<dbReference type="InterPro" id="IPR001623">
    <property type="entry name" value="DnaJ_domain"/>
</dbReference>
<keyword evidence="1" id="KW-0862">Zinc</keyword>
<dbReference type="PROSITE" id="PS50157">
    <property type="entry name" value="ZINC_FINGER_C2H2_2"/>
    <property type="match status" value="1"/>
</dbReference>
<protein>
    <submittedName>
        <fullName evidence="6">Chaperone protein DnaJ subfamily C</fullName>
    </submittedName>
</protein>
<evidence type="ECO:0000259" key="4">
    <source>
        <dbReference type="PROSITE" id="PS50076"/>
    </source>
</evidence>
<dbReference type="AlphaFoldDB" id="A0A4Z1T7M4"/>
<dbReference type="GO" id="GO:0008270">
    <property type="term" value="F:zinc ion binding"/>
    <property type="evidence" value="ECO:0007669"/>
    <property type="project" value="UniProtKB-KW"/>
</dbReference>
<dbReference type="SMART" id="SM00355">
    <property type="entry name" value="ZnF_C2H2"/>
    <property type="match status" value="2"/>
</dbReference>
<gene>
    <name evidence="6" type="ORF">GMRT_10362</name>
</gene>
<evidence type="ECO:0000313" key="7">
    <source>
        <dbReference type="Proteomes" id="UP000315496"/>
    </source>
</evidence>
<reference evidence="6 7" key="1">
    <citation type="submission" date="2019-05" db="EMBL/GenBank/DDBJ databases">
        <title>The compact genome of Giardia muris reveals important steps in the evolution of intestinal protozoan parasites.</title>
        <authorList>
            <person name="Xu F."/>
            <person name="Jimenez-Gonzalez A."/>
            <person name="Einarsson E."/>
            <person name="Astvaldsson A."/>
            <person name="Peirasmaki D."/>
            <person name="Eckmann L."/>
            <person name="Andersson J.O."/>
            <person name="Svard S.G."/>
            <person name="Jerlstrom-Hultqvist J."/>
        </authorList>
    </citation>
    <scope>NUCLEOTIDE SEQUENCE [LARGE SCALE GENOMIC DNA]</scope>
    <source>
        <strain evidence="6 7">Roberts-Thomson</strain>
    </source>
</reference>
<proteinExistence type="predicted"/>
<sequence length="482" mass="56256">MTDPLIDPETGRRFDYYKLLGLEGWPGEDAAKKAYYKAAMRLHPDRNRDDIDRAETLFKYLQEAWNTLRSPTERAYYDSHRDLILSGGVEEDEFYGIDTFVNLNLFRRRAAFEEVDDGERGFYKVYSGVFNTLADEEQRAARRRLDIKSYTSSEQSRLERWALLETYPPFGSSTSTQGEVHKFYSFWERFQSVKEFAHVDMYTTKGNSRYKRLAEGENEKLRQKARLDFSERVKSLVAYVRQRDLRLQRFEEERQALEAEKNLARAKELQEREQEKQKARELERASRAERYERLRAKAEDGTLTAFEMLDLERLTIKTSDETDRIADEFAKTRKGTGTEKIGKAEKDQVQTFPIDPTLAKQGLARDNAGKLYCKVCNQRFQLEGEFKSHLSSKKHRNAQQVEQDIQKDRTEKPTTTSGDSSEAKQKKRRRATEKMEASKEPNNEDVPAATHVCKICKMKFESRSKLFKHIETTGHAAPKAMK</sequence>
<dbReference type="SMART" id="SM00271">
    <property type="entry name" value="DnaJ"/>
    <property type="match status" value="1"/>
</dbReference>
<dbReference type="PANTHER" id="PTHR44029">
    <property type="entry name" value="DNAJ HOMOLOG SUBFAMILY C MEMBER 21"/>
    <property type="match status" value="1"/>
</dbReference>
<evidence type="ECO:0000256" key="1">
    <source>
        <dbReference type="PROSITE-ProRule" id="PRU00042"/>
    </source>
</evidence>
<keyword evidence="1" id="KW-0863">Zinc-finger</keyword>
<dbReference type="GO" id="GO:0005737">
    <property type="term" value="C:cytoplasm"/>
    <property type="evidence" value="ECO:0007669"/>
    <property type="project" value="TreeGrafter"/>
</dbReference>
<dbReference type="OrthoDB" id="552049at2759"/>
<organism evidence="6 7">
    <name type="scientific">Giardia muris</name>
    <dbReference type="NCBI Taxonomy" id="5742"/>
    <lineage>
        <taxon>Eukaryota</taxon>
        <taxon>Metamonada</taxon>
        <taxon>Diplomonadida</taxon>
        <taxon>Hexamitidae</taxon>
        <taxon>Giardiinae</taxon>
        <taxon>Giardia</taxon>
    </lineage>
</organism>
<accession>A0A4Z1T7M4</accession>